<dbReference type="GO" id="GO:0005576">
    <property type="term" value="C:extracellular region"/>
    <property type="evidence" value="ECO:0007669"/>
    <property type="project" value="InterPro"/>
</dbReference>
<dbReference type="SUPFAM" id="SSF57625">
    <property type="entry name" value="Invertebrate chitin-binding proteins"/>
    <property type="match status" value="2"/>
</dbReference>
<evidence type="ECO:0000259" key="2">
    <source>
        <dbReference type="PROSITE" id="PS50940"/>
    </source>
</evidence>
<dbReference type="AlphaFoldDB" id="A0A6P8ZBB5"/>
<dbReference type="PROSITE" id="PS50940">
    <property type="entry name" value="CHIT_BIND_II"/>
    <property type="match status" value="1"/>
</dbReference>
<dbReference type="InParanoid" id="A0A6P8ZBB5"/>
<protein>
    <submittedName>
        <fullName evidence="4">Uncharacterized protein LOC117647318</fullName>
    </submittedName>
</protein>
<accession>A0A6P8ZBB5</accession>
<dbReference type="OrthoDB" id="6020543at2759"/>
<name>A0A6P8ZBB5_THRPL</name>
<dbReference type="KEGG" id="tpal:117647318"/>
<dbReference type="GeneID" id="117647318"/>
<evidence type="ECO:0000313" key="3">
    <source>
        <dbReference type="Proteomes" id="UP000515158"/>
    </source>
</evidence>
<dbReference type="InterPro" id="IPR002557">
    <property type="entry name" value="Chitin-bd_dom"/>
</dbReference>
<feature type="chain" id="PRO_5028207023" evidence="1">
    <location>
        <begin position="20"/>
        <end position="288"/>
    </location>
</feature>
<feature type="signal peptide" evidence="1">
    <location>
        <begin position="1"/>
        <end position="19"/>
    </location>
</feature>
<dbReference type="Gene3D" id="2.170.140.10">
    <property type="entry name" value="Chitin binding domain"/>
    <property type="match status" value="1"/>
</dbReference>
<proteinExistence type="predicted"/>
<dbReference type="Pfam" id="PF01607">
    <property type="entry name" value="CBM_14"/>
    <property type="match status" value="1"/>
</dbReference>
<dbReference type="Proteomes" id="UP000515158">
    <property type="component" value="Unplaced"/>
</dbReference>
<keyword evidence="3" id="KW-1185">Reference proteome</keyword>
<dbReference type="RefSeq" id="XP_034244932.1">
    <property type="nucleotide sequence ID" value="XM_034389041.1"/>
</dbReference>
<reference evidence="4" key="1">
    <citation type="submission" date="2025-08" db="UniProtKB">
        <authorList>
            <consortium name="RefSeq"/>
        </authorList>
    </citation>
    <scope>IDENTIFICATION</scope>
    <source>
        <tissue evidence="4">Total insect</tissue>
    </source>
</reference>
<gene>
    <name evidence="4" type="primary">LOC117647318</name>
</gene>
<dbReference type="GO" id="GO:0008061">
    <property type="term" value="F:chitin binding"/>
    <property type="evidence" value="ECO:0007669"/>
    <property type="project" value="InterPro"/>
</dbReference>
<evidence type="ECO:0000313" key="4">
    <source>
        <dbReference type="RefSeq" id="XP_034244932.1"/>
    </source>
</evidence>
<sequence>MKLAYSSLVLLLAVWSLDAASPRLPAELQRRGLGWGLGLGLVSTHAVAANNPQCHDRSRSCASCNAVNVCAYVGMGYRLISSEACPDDKPFCFNGQCQKTTPYEACGSTPPVTTDFTCIDDEEVQGYYPAPFSCGTYYVCSKGVAYVYNCPADQVYDQVSASCVRLDKNPGSCNSFNCAANVNKYLLYGPDPSVYAFCVSATSALVSKCPENYRMNPFNGLEPCRPYCSSAGRIADADVPNAYYNCLELDGGRLSAPLKEYCPPGMLFSASAKRCVQNPASQNSTETS</sequence>
<evidence type="ECO:0000256" key="1">
    <source>
        <dbReference type="SAM" id="SignalP"/>
    </source>
</evidence>
<feature type="domain" description="Chitin-binding type-2" evidence="2">
    <location>
        <begin position="115"/>
        <end position="175"/>
    </location>
</feature>
<dbReference type="InterPro" id="IPR036508">
    <property type="entry name" value="Chitin-bd_dom_sf"/>
</dbReference>
<keyword evidence="1" id="KW-0732">Signal</keyword>
<organism evidence="4">
    <name type="scientific">Thrips palmi</name>
    <name type="common">Melon thrips</name>
    <dbReference type="NCBI Taxonomy" id="161013"/>
    <lineage>
        <taxon>Eukaryota</taxon>
        <taxon>Metazoa</taxon>
        <taxon>Ecdysozoa</taxon>
        <taxon>Arthropoda</taxon>
        <taxon>Hexapoda</taxon>
        <taxon>Insecta</taxon>
        <taxon>Pterygota</taxon>
        <taxon>Neoptera</taxon>
        <taxon>Paraneoptera</taxon>
        <taxon>Thysanoptera</taxon>
        <taxon>Terebrantia</taxon>
        <taxon>Thripoidea</taxon>
        <taxon>Thripidae</taxon>
        <taxon>Thrips</taxon>
    </lineage>
</organism>
<dbReference type="SMART" id="SM00494">
    <property type="entry name" value="ChtBD2"/>
    <property type="match status" value="2"/>
</dbReference>